<dbReference type="Proteomes" id="UP000176992">
    <property type="component" value="Unassembled WGS sequence"/>
</dbReference>
<evidence type="ECO:0000313" key="3">
    <source>
        <dbReference type="Proteomes" id="UP000176992"/>
    </source>
</evidence>
<gene>
    <name evidence="2" type="ORF">A2Z86_05875</name>
</gene>
<evidence type="ECO:0000259" key="1">
    <source>
        <dbReference type="Pfam" id="PF12867"/>
    </source>
</evidence>
<comment type="caution">
    <text evidence="2">The sequence shown here is derived from an EMBL/GenBank/DDBJ whole genome shotgun (WGS) entry which is preliminary data.</text>
</comment>
<organism evidence="2 3">
    <name type="scientific">Candidatus Glassbacteria bacterium GWA2_58_10</name>
    <dbReference type="NCBI Taxonomy" id="1817865"/>
    <lineage>
        <taxon>Bacteria</taxon>
        <taxon>Candidatus Glassiibacteriota</taxon>
    </lineage>
</organism>
<sequence>MASINRQSYLKDIQAARKQLERISETQASSPLEPGHWAPKQILGHLIDSAANNHQRFVRAQEVEFLDFPSYNQTHWVEAAGYKNIEWPVLVALWANYNLLLANIIAHIPEQKLGVICTAYWNKPPRDRLRLDELIDGYFEHLNHHVDQLLALVKN</sequence>
<protein>
    <recommendedName>
        <fullName evidence="1">DinB-like domain-containing protein</fullName>
    </recommendedName>
</protein>
<reference evidence="2 3" key="1">
    <citation type="journal article" date="2016" name="Nat. Commun.">
        <title>Thousands of microbial genomes shed light on interconnected biogeochemical processes in an aquifer system.</title>
        <authorList>
            <person name="Anantharaman K."/>
            <person name="Brown C.T."/>
            <person name="Hug L.A."/>
            <person name="Sharon I."/>
            <person name="Castelle C.J."/>
            <person name="Probst A.J."/>
            <person name="Thomas B.C."/>
            <person name="Singh A."/>
            <person name="Wilkins M.J."/>
            <person name="Karaoz U."/>
            <person name="Brodie E.L."/>
            <person name="Williams K.H."/>
            <person name="Hubbard S.S."/>
            <person name="Banfield J.F."/>
        </authorList>
    </citation>
    <scope>NUCLEOTIDE SEQUENCE [LARGE SCALE GENOMIC DNA]</scope>
</reference>
<name>A0A1F5YEK3_9BACT</name>
<dbReference type="InterPro" id="IPR034660">
    <property type="entry name" value="DinB/YfiT-like"/>
</dbReference>
<feature type="domain" description="DinB-like" evidence="1">
    <location>
        <begin position="14"/>
        <end position="148"/>
    </location>
</feature>
<evidence type="ECO:0000313" key="2">
    <source>
        <dbReference type="EMBL" id="OGF98594.1"/>
    </source>
</evidence>
<dbReference type="AlphaFoldDB" id="A0A1F5YEK3"/>
<proteinExistence type="predicted"/>
<dbReference type="Gene3D" id="1.20.120.450">
    <property type="entry name" value="dinb family like domain"/>
    <property type="match status" value="1"/>
</dbReference>
<dbReference type="Pfam" id="PF12867">
    <property type="entry name" value="DinB_2"/>
    <property type="match status" value="1"/>
</dbReference>
<dbReference type="SUPFAM" id="SSF109854">
    <property type="entry name" value="DinB/YfiT-like putative metalloenzymes"/>
    <property type="match status" value="1"/>
</dbReference>
<accession>A0A1F5YEK3</accession>
<dbReference type="InterPro" id="IPR024775">
    <property type="entry name" value="DinB-like"/>
</dbReference>
<dbReference type="EMBL" id="MFIV01000080">
    <property type="protein sequence ID" value="OGF98594.1"/>
    <property type="molecule type" value="Genomic_DNA"/>
</dbReference>